<reference evidence="3" key="1">
    <citation type="journal article" date="2019" name="Int. J. Syst. Evol. Microbiol.">
        <title>The Global Catalogue of Microorganisms (GCM) 10K type strain sequencing project: providing services to taxonomists for standard genome sequencing and annotation.</title>
        <authorList>
            <consortium name="The Broad Institute Genomics Platform"/>
            <consortium name="The Broad Institute Genome Sequencing Center for Infectious Disease"/>
            <person name="Wu L."/>
            <person name="Ma J."/>
        </authorList>
    </citation>
    <scope>NUCLEOTIDE SEQUENCE [LARGE SCALE GENOMIC DNA]</scope>
    <source>
        <strain evidence="3">CGMCC 1.15774</strain>
    </source>
</reference>
<sequence length="181" mass="21006">MSKDLGVKKRMMFIMGEDYNFLAYNIFIILNGLGCISGRSFLKDHRKLSFLIDFVSDSKLLDVLEKQIRNYNASLNEYDKDVLNQSFTNSVLRMKTINQLIYTLNNEELIQVEEKKLEVLNVTLVKQAVDSGFFRGGTFKIERDNLKRLKSLVPRISILDISNLLSQLYYKHGVIDEQIIN</sequence>
<accession>A0ABV8PIV1</accession>
<dbReference type="Proteomes" id="UP001595841">
    <property type="component" value="Unassembled WGS sequence"/>
</dbReference>
<comment type="caution">
    <text evidence="2">The sequence shown here is derived from an EMBL/GenBank/DDBJ whole genome shotgun (WGS) entry which is preliminary data.</text>
</comment>
<protein>
    <submittedName>
        <fullName evidence="2">Uncharacterized protein</fullName>
    </submittedName>
</protein>
<dbReference type="RefSeq" id="WP_379762365.1">
    <property type="nucleotide sequence ID" value="NZ_JBHSCL010000003.1"/>
</dbReference>
<evidence type="ECO:0000256" key="1">
    <source>
        <dbReference type="SAM" id="Phobius"/>
    </source>
</evidence>
<evidence type="ECO:0000313" key="3">
    <source>
        <dbReference type="Proteomes" id="UP001595841"/>
    </source>
</evidence>
<organism evidence="2 3">
    <name type="scientific">Flagellimonas marina</name>
    <dbReference type="NCBI Taxonomy" id="1775168"/>
    <lineage>
        <taxon>Bacteria</taxon>
        <taxon>Pseudomonadati</taxon>
        <taxon>Bacteroidota</taxon>
        <taxon>Flavobacteriia</taxon>
        <taxon>Flavobacteriales</taxon>
        <taxon>Flavobacteriaceae</taxon>
        <taxon>Flagellimonas</taxon>
    </lineage>
</organism>
<feature type="transmembrane region" description="Helical" evidence="1">
    <location>
        <begin position="21"/>
        <end position="42"/>
    </location>
</feature>
<keyword evidence="3" id="KW-1185">Reference proteome</keyword>
<name>A0ABV8PIV1_9FLAO</name>
<keyword evidence="1" id="KW-0812">Transmembrane</keyword>
<evidence type="ECO:0000313" key="2">
    <source>
        <dbReference type="EMBL" id="MFC4218976.1"/>
    </source>
</evidence>
<proteinExistence type="predicted"/>
<gene>
    <name evidence="2" type="ORF">ACFOWS_02460</name>
</gene>
<dbReference type="EMBL" id="JBHSCL010000003">
    <property type="protein sequence ID" value="MFC4218976.1"/>
    <property type="molecule type" value="Genomic_DNA"/>
</dbReference>
<keyword evidence="1" id="KW-0472">Membrane</keyword>
<keyword evidence="1" id="KW-1133">Transmembrane helix</keyword>